<evidence type="ECO:0000256" key="3">
    <source>
        <dbReference type="ARBA" id="ARBA00023159"/>
    </source>
</evidence>
<dbReference type="InterPro" id="IPR003313">
    <property type="entry name" value="AraC-bd"/>
</dbReference>
<dbReference type="InterPro" id="IPR047264">
    <property type="entry name" value="Cupin_HpaA-like_N"/>
</dbReference>
<evidence type="ECO:0000259" key="5">
    <source>
        <dbReference type="PROSITE" id="PS01124"/>
    </source>
</evidence>
<dbReference type="Pfam" id="PF12833">
    <property type="entry name" value="HTH_18"/>
    <property type="match status" value="1"/>
</dbReference>
<dbReference type="PANTHER" id="PTHR43280:SF32">
    <property type="entry name" value="TRANSCRIPTIONAL REGULATORY PROTEIN"/>
    <property type="match status" value="1"/>
</dbReference>
<keyword evidence="3" id="KW-0010">Activator</keyword>
<dbReference type="PANTHER" id="PTHR43280">
    <property type="entry name" value="ARAC-FAMILY TRANSCRIPTIONAL REGULATOR"/>
    <property type="match status" value="1"/>
</dbReference>
<dbReference type="Proteomes" id="UP001596084">
    <property type="component" value="Unassembled WGS sequence"/>
</dbReference>
<sequence>MVRRSIPHYDLYGDQAVPGWSNSFNFEWIPERSGPNNWEIQPHVHDAFVQLLYLTQGTVQVQLDSARHFVRAPCLLVVPARTVHGLHFSPDVQGAVVTATQKPLESLASVLMSELLPVIRTPTVLPIEESSRHADALMPLFLAVEREYRHPASGQVAAGMSLLTALLVQVARIQDSLQTATPSITSRKSAQIERFRALVDARFRTRLTVDACASELGVTAGQLTRLCREVLGISSLDVINARIVHEAQRDLVYTSTTVKQLAAALGFDDEAYFSRFFRKQTGQTPREFRASVLAQMSGTAAAPVVLPSS</sequence>
<keyword evidence="1" id="KW-0805">Transcription regulation</keyword>
<dbReference type="PRINTS" id="PR00032">
    <property type="entry name" value="HTHARAC"/>
</dbReference>
<keyword evidence="2" id="KW-0238">DNA-binding</keyword>
<evidence type="ECO:0000313" key="7">
    <source>
        <dbReference type="Proteomes" id="UP001596084"/>
    </source>
</evidence>
<reference evidence="7" key="1">
    <citation type="journal article" date="2019" name="Int. J. Syst. Evol. Microbiol.">
        <title>The Global Catalogue of Microorganisms (GCM) 10K type strain sequencing project: providing services to taxonomists for standard genome sequencing and annotation.</title>
        <authorList>
            <consortium name="The Broad Institute Genomics Platform"/>
            <consortium name="The Broad Institute Genome Sequencing Center for Infectious Disease"/>
            <person name="Wu L."/>
            <person name="Ma J."/>
        </authorList>
    </citation>
    <scope>NUCLEOTIDE SEQUENCE [LARGE SCALE GENOMIC DNA]</scope>
    <source>
        <strain evidence="7">CGMCC 4.7277</strain>
    </source>
</reference>
<organism evidence="6 7">
    <name type="scientific">Polaromonas jejuensis</name>
    <dbReference type="NCBI Taxonomy" id="457502"/>
    <lineage>
        <taxon>Bacteria</taxon>
        <taxon>Pseudomonadati</taxon>
        <taxon>Pseudomonadota</taxon>
        <taxon>Betaproteobacteria</taxon>
        <taxon>Burkholderiales</taxon>
        <taxon>Comamonadaceae</taxon>
        <taxon>Polaromonas</taxon>
    </lineage>
</organism>
<dbReference type="PROSITE" id="PS01124">
    <property type="entry name" value="HTH_ARAC_FAMILY_2"/>
    <property type="match status" value="1"/>
</dbReference>
<dbReference type="InterPro" id="IPR011051">
    <property type="entry name" value="RmlC_Cupin_sf"/>
</dbReference>
<dbReference type="RefSeq" id="WP_068834132.1">
    <property type="nucleotide sequence ID" value="NZ_JBHSMX010000023.1"/>
</dbReference>
<evidence type="ECO:0000256" key="2">
    <source>
        <dbReference type="ARBA" id="ARBA00023125"/>
    </source>
</evidence>
<dbReference type="SUPFAM" id="SSF51182">
    <property type="entry name" value="RmlC-like cupins"/>
    <property type="match status" value="1"/>
</dbReference>
<dbReference type="Gene3D" id="2.60.120.10">
    <property type="entry name" value="Jelly Rolls"/>
    <property type="match status" value="1"/>
</dbReference>
<dbReference type="InterPro" id="IPR014710">
    <property type="entry name" value="RmlC-like_jellyroll"/>
</dbReference>
<evidence type="ECO:0000256" key="4">
    <source>
        <dbReference type="ARBA" id="ARBA00023163"/>
    </source>
</evidence>
<dbReference type="SMART" id="SM00342">
    <property type="entry name" value="HTH_ARAC"/>
    <property type="match status" value="1"/>
</dbReference>
<dbReference type="InterPro" id="IPR020449">
    <property type="entry name" value="Tscrpt_reg_AraC-type_HTH"/>
</dbReference>
<keyword evidence="7" id="KW-1185">Reference proteome</keyword>
<dbReference type="Pfam" id="PF02311">
    <property type="entry name" value="AraC_binding"/>
    <property type="match status" value="1"/>
</dbReference>
<comment type="caution">
    <text evidence="6">The sequence shown here is derived from an EMBL/GenBank/DDBJ whole genome shotgun (WGS) entry which is preliminary data.</text>
</comment>
<dbReference type="CDD" id="cd06999">
    <property type="entry name" value="cupin_HpaA-like_N"/>
    <property type="match status" value="1"/>
</dbReference>
<dbReference type="Gene3D" id="1.10.10.60">
    <property type="entry name" value="Homeodomain-like"/>
    <property type="match status" value="1"/>
</dbReference>
<evidence type="ECO:0000256" key="1">
    <source>
        <dbReference type="ARBA" id="ARBA00023015"/>
    </source>
</evidence>
<dbReference type="SUPFAM" id="SSF46689">
    <property type="entry name" value="Homeodomain-like"/>
    <property type="match status" value="1"/>
</dbReference>
<feature type="domain" description="HTH araC/xylS-type" evidence="5">
    <location>
        <begin position="193"/>
        <end position="291"/>
    </location>
</feature>
<proteinExistence type="predicted"/>
<accession>A0ABW0QBA1</accession>
<evidence type="ECO:0000313" key="6">
    <source>
        <dbReference type="EMBL" id="MFC5522156.1"/>
    </source>
</evidence>
<gene>
    <name evidence="6" type="ORF">ACFPP7_14735</name>
</gene>
<name>A0ABW0QBA1_9BURK</name>
<protein>
    <submittedName>
        <fullName evidence="6">Helix-turn-helix domain-containing protein</fullName>
    </submittedName>
</protein>
<dbReference type="InterPro" id="IPR009057">
    <property type="entry name" value="Homeodomain-like_sf"/>
</dbReference>
<dbReference type="InterPro" id="IPR018060">
    <property type="entry name" value="HTH_AraC"/>
</dbReference>
<keyword evidence="4" id="KW-0804">Transcription</keyword>
<dbReference type="EMBL" id="JBHSMX010000023">
    <property type="protein sequence ID" value="MFC5522156.1"/>
    <property type="molecule type" value="Genomic_DNA"/>
</dbReference>